<dbReference type="GO" id="GO:0016020">
    <property type="term" value="C:membrane"/>
    <property type="evidence" value="ECO:0007669"/>
    <property type="project" value="InterPro"/>
</dbReference>
<dbReference type="OrthoDB" id="9794601at2"/>
<dbReference type="Gene3D" id="3.40.50.11350">
    <property type="match status" value="1"/>
</dbReference>
<name>A0A1G5JPQ5_9BACT</name>
<dbReference type="CDD" id="cd11301">
    <property type="entry name" value="Fut1_Fut2_like"/>
    <property type="match status" value="1"/>
</dbReference>
<dbReference type="PANTHER" id="PTHR11927:SF9">
    <property type="entry name" value="L-FUCOSYLTRANSFERASE"/>
    <property type="match status" value="1"/>
</dbReference>
<evidence type="ECO:0000256" key="1">
    <source>
        <dbReference type="ARBA" id="ARBA00022676"/>
    </source>
</evidence>
<evidence type="ECO:0000313" key="4">
    <source>
        <dbReference type="Proteomes" id="UP000198870"/>
    </source>
</evidence>
<accession>A0A1G5JPQ5</accession>
<dbReference type="GO" id="GO:0008107">
    <property type="term" value="F:galactoside 2-alpha-L-fucosyltransferase activity"/>
    <property type="evidence" value="ECO:0007669"/>
    <property type="project" value="InterPro"/>
</dbReference>
<evidence type="ECO:0000313" key="3">
    <source>
        <dbReference type="EMBL" id="SCY90375.1"/>
    </source>
</evidence>
<dbReference type="InterPro" id="IPR002516">
    <property type="entry name" value="Glyco_trans_11"/>
</dbReference>
<reference evidence="3 4" key="1">
    <citation type="submission" date="2016-10" db="EMBL/GenBank/DDBJ databases">
        <authorList>
            <person name="de Groot N.N."/>
        </authorList>
    </citation>
    <scope>NUCLEOTIDE SEQUENCE [LARGE SCALE GENOMIC DNA]</scope>
    <source>
        <strain evidence="3 4">AA1</strain>
    </source>
</reference>
<dbReference type="GO" id="GO:0005975">
    <property type="term" value="P:carbohydrate metabolic process"/>
    <property type="evidence" value="ECO:0007669"/>
    <property type="project" value="InterPro"/>
</dbReference>
<dbReference type="AlphaFoldDB" id="A0A1G5JPQ5"/>
<organism evidence="3 4">
    <name type="scientific">Desulfoluna spongiiphila</name>
    <dbReference type="NCBI Taxonomy" id="419481"/>
    <lineage>
        <taxon>Bacteria</taxon>
        <taxon>Pseudomonadati</taxon>
        <taxon>Thermodesulfobacteriota</taxon>
        <taxon>Desulfobacteria</taxon>
        <taxon>Desulfobacterales</taxon>
        <taxon>Desulfolunaceae</taxon>
        <taxon>Desulfoluna</taxon>
    </lineage>
</organism>
<gene>
    <name evidence="3" type="ORF">SAMN05216233_1397</name>
</gene>
<dbReference type="PANTHER" id="PTHR11927">
    <property type="entry name" value="GALACTOSIDE 2-L-FUCOSYLTRANSFERASE"/>
    <property type="match status" value="1"/>
</dbReference>
<evidence type="ECO:0000256" key="2">
    <source>
        <dbReference type="ARBA" id="ARBA00022679"/>
    </source>
</evidence>
<keyword evidence="2 3" id="KW-0808">Transferase</keyword>
<keyword evidence="1" id="KW-0328">Glycosyltransferase</keyword>
<keyword evidence="4" id="KW-1185">Reference proteome</keyword>
<sequence>MSKLIVRIKGGLGNQLFCYAAARRLALVNDAELIIDDVSGFARDSQYRRQYALDKFNISARKATPAERLEPLERYRRALWKMRCKRKPFVQRSYLEQVGIDFDERLLDVKVSNKLYLDGLWQSENYFKDMEQVIRDDLQIEVPQDAANLRIAAEIKNNLSVSLHVRWFDSCNVAGSHNASTEYYRQAIELMESRFESPRYFVFSDNIEAAREKLDLPMNRVRFVSHNDGDENAYADLWLISQCRHFVTANSTFSWWGAWLGGELDKIVVTPGLNVDGKAAWGFRGLIPPGWISL</sequence>
<dbReference type="STRING" id="419481.SAMN05216233_1397"/>
<proteinExistence type="predicted"/>
<dbReference type="Pfam" id="PF01531">
    <property type="entry name" value="Glyco_transf_11"/>
    <property type="match status" value="1"/>
</dbReference>
<dbReference type="Proteomes" id="UP000198870">
    <property type="component" value="Unassembled WGS sequence"/>
</dbReference>
<dbReference type="EMBL" id="FMUX01000039">
    <property type="protein sequence ID" value="SCY90375.1"/>
    <property type="molecule type" value="Genomic_DNA"/>
</dbReference>
<protein>
    <submittedName>
        <fullName evidence="3">Glycosyl transferase family 11</fullName>
    </submittedName>
</protein>
<dbReference type="RefSeq" id="WP_092215904.1">
    <property type="nucleotide sequence ID" value="NZ_FMUX01000039.1"/>
</dbReference>